<feature type="compositionally biased region" description="Polar residues" evidence="1">
    <location>
        <begin position="22"/>
        <end position="31"/>
    </location>
</feature>
<feature type="region of interest" description="Disordered" evidence="1">
    <location>
        <begin position="1"/>
        <end position="31"/>
    </location>
</feature>
<keyword evidence="2" id="KW-0808">Transferase</keyword>
<reference evidence="2 4" key="1">
    <citation type="journal article" date="2014" name="BMC Genomics">
        <title>Genome sequence of Anopheles sinensis provides insight into genetics basis of mosquito competence for malaria parasites.</title>
        <authorList>
            <person name="Zhou D."/>
            <person name="Zhang D."/>
            <person name="Ding G."/>
            <person name="Shi L."/>
            <person name="Hou Q."/>
            <person name="Ye Y."/>
            <person name="Xu Y."/>
            <person name="Zhou H."/>
            <person name="Xiong C."/>
            <person name="Li S."/>
            <person name="Yu J."/>
            <person name="Hong S."/>
            <person name="Yu X."/>
            <person name="Zou P."/>
            <person name="Chen C."/>
            <person name="Chang X."/>
            <person name="Wang W."/>
            <person name="Lv Y."/>
            <person name="Sun Y."/>
            <person name="Ma L."/>
            <person name="Shen B."/>
            <person name="Zhu C."/>
        </authorList>
    </citation>
    <scope>NUCLEOTIDE SEQUENCE [LARGE SCALE GENOMIC DNA]</scope>
</reference>
<gene>
    <name evidence="2" type="ORF">ZHAS_00010161</name>
</gene>
<evidence type="ECO:0000313" key="3">
    <source>
        <dbReference type="EnsemblMetazoa" id="ASIC010161-PA"/>
    </source>
</evidence>
<dbReference type="Proteomes" id="UP000030765">
    <property type="component" value="Unassembled WGS sequence"/>
</dbReference>
<keyword evidence="4" id="KW-1185">Reference proteome</keyword>
<reference evidence="3" key="2">
    <citation type="submission" date="2020-05" db="UniProtKB">
        <authorList>
            <consortium name="EnsemblMetazoa"/>
        </authorList>
    </citation>
    <scope>IDENTIFICATION</scope>
</reference>
<protein>
    <submittedName>
        <fullName evidence="2 3">Aspartate aminotransferase</fullName>
    </submittedName>
</protein>
<keyword evidence="2" id="KW-0032">Aminotransferase</keyword>
<dbReference type="EMBL" id="KE525185">
    <property type="protein sequence ID" value="KFB42415.1"/>
    <property type="molecule type" value="Genomic_DNA"/>
</dbReference>
<proteinExistence type="predicted"/>
<sequence length="142" mass="15697">MQHCNASNAHREGDGGKRATFGSKTPSSDSEFVTSFSRDALCHRYINCACRIIVSIPNNLVAVCDLHNHPHDAGCMFPPFEHVSNKPDSIPTGVTLWQTAICNGMLGQIIDKVYRFAPKSIENSELHPPPTPVHVYHGIYVR</sequence>
<name>A0A084VWS1_ANOSI</name>
<dbReference type="GO" id="GO:0008483">
    <property type="term" value="F:transaminase activity"/>
    <property type="evidence" value="ECO:0007669"/>
    <property type="project" value="UniProtKB-KW"/>
</dbReference>
<dbReference type="VEuPathDB" id="VectorBase:ASIC010161"/>
<dbReference type="AlphaFoldDB" id="A0A084VWS1"/>
<evidence type="ECO:0000256" key="1">
    <source>
        <dbReference type="SAM" id="MobiDB-lite"/>
    </source>
</evidence>
<evidence type="ECO:0000313" key="2">
    <source>
        <dbReference type="EMBL" id="KFB42415.1"/>
    </source>
</evidence>
<dbReference type="EMBL" id="ATLV01017747">
    <property type="status" value="NOT_ANNOTATED_CDS"/>
    <property type="molecule type" value="Genomic_DNA"/>
</dbReference>
<dbReference type="EnsemblMetazoa" id="ASIC010161-RA">
    <property type="protein sequence ID" value="ASIC010161-PA"/>
    <property type="gene ID" value="ASIC010161"/>
</dbReference>
<accession>A0A084VWS1</accession>
<organism evidence="2">
    <name type="scientific">Anopheles sinensis</name>
    <name type="common">Mosquito</name>
    <dbReference type="NCBI Taxonomy" id="74873"/>
    <lineage>
        <taxon>Eukaryota</taxon>
        <taxon>Metazoa</taxon>
        <taxon>Ecdysozoa</taxon>
        <taxon>Arthropoda</taxon>
        <taxon>Hexapoda</taxon>
        <taxon>Insecta</taxon>
        <taxon>Pterygota</taxon>
        <taxon>Neoptera</taxon>
        <taxon>Endopterygota</taxon>
        <taxon>Diptera</taxon>
        <taxon>Nematocera</taxon>
        <taxon>Culicoidea</taxon>
        <taxon>Culicidae</taxon>
        <taxon>Anophelinae</taxon>
        <taxon>Anopheles</taxon>
    </lineage>
</organism>
<evidence type="ECO:0000313" key="4">
    <source>
        <dbReference type="Proteomes" id="UP000030765"/>
    </source>
</evidence>